<feature type="compositionally biased region" description="Low complexity" evidence="2">
    <location>
        <begin position="430"/>
        <end position="442"/>
    </location>
</feature>
<dbReference type="Pfam" id="PF09755">
    <property type="entry name" value="DUF2046"/>
    <property type="match status" value="2"/>
</dbReference>
<dbReference type="PANTHER" id="PTHR15276:SF0">
    <property type="entry name" value="COILED-COIL DOMAIN-CONTAINING PROTEIN 6"/>
    <property type="match status" value="1"/>
</dbReference>
<comment type="caution">
    <text evidence="4">The sequence shown here is derived from an EMBL/GenBank/DDBJ whole genome shotgun (WGS) entry which is preliminary data.</text>
</comment>
<feature type="compositionally biased region" description="Polar residues" evidence="2">
    <location>
        <begin position="459"/>
        <end position="474"/>
    </location>
</feature>
<evidence type="ECO:0000256" key="1">
    <source>
        <dbReference type="SAM" id="Coils"/>
    </source>
</evidence>
<keyword evidence="3" id="KW-0472">Membrane</keyword>
<keyword evidence="5" id="KW-1185">Reference proteome</keyword>
<protein>
    <submittedName>
        <fullName evidence="4">Uncharacterized protein</fullName>
    </submittedName>
</protein>
<evidence type="ECO:0000256" key="3">
    <source>
        <dbReference type="SAM" id="Phobius"/>
    </source>
</evidence>
<keyword evidence="3" id="KW-0812">Transmembrane</keyword>
<keyword evidence="1" id="KW-0175">Coiled coil</keyword>
<evidence type="ECO:0000313" key="4">
    <source>
        <dbReference type="EMBL" id="KAG2186572.1"/>
    </source>
</evidence>
<reference evidence="4" key="1">
    <citation type="submission" date="2020-12" db="EMBL/GenBank/DDBJ databases">
        <title>Metabolic potential, ecology and presence of endohyphal bacteria is reflected in genomic diversity of Mucoromycotina.</title>
        <authorList>
            <person name="Muszewska A."/>
            <person name="Okrasinska A."/>
            <person name="Steczkiewicz K."/>
            <person name="Drgas O."/>
            <person name="Orlowska M."/>
            <person name="Perlinska-Lenart U."/>
            <person name="Aleksandrzak-Piekarczyk T."/>
            <person name="Szatraj K."/>
            <person name="Zielenkiewicz U."/>
            <person name="Pilsyk S."/>
            <person name="Malc E."/>
            <person name="Mieczkowski P."/>
            <person name="Kruszewska J.S."/>
            <person name="Biernat P."/>
            <person name="Pawlowska J."/>
        </authorList>
    </citation>
    <scope>NUCLEOTIDE SEQUENCE</scope>
    <source>
        <strain evidence="4">WA0000051536</strain>
    </source>
</reference>
<name>A0A8H7Q5Y0_9FUNG</name>
<dbReference type="EMBL" id="JAEPRA010000004">
    <property type="protein sequence ID" value="KAG2186572.1"/>
    <property type="molecule type" value="Genomic_DNA"/>
</dbReference>
<dbReference type="AlphaFoldDB" id="A0A8H7Q5Y0"/>
<keyword evidence="3" id="KW-1133">Transmembrane helix</keyword>
<feature type="region of interest" description="Disordered" evidence="2">
    <location>
        <begin position="416"/>
        <end position="524"/>
    </location>
</feature>
<sequence>MTESLPANVTALQELVRSQQLEIERLKKRPGALSNTQVLNDMEQSETALTESLKGQLDKVDYQSFIDVITFIFLLYSTFFNAISLFRRFDRKRVDWRQNWMIAPRCLKHHCIISKREQGNCSVHVPPFVVVVANMMGRSSVNLAVDSASSIAPSEQVIESNDIELLRRQLTKASETIKSQQVVIKKLNFELEMEQGHVNILRHDNQMLRQMTVDMTALAEQEEEYISNKLLKRISGLKKEKGELLIQVEQEEEYLTNTLQKKLSQSGEITHVSTQLQKEKIDMENALEQEQEYIVNKLQKQLDTLKLQGPGVRSPSLASDHSVDASGIPTSPSLTAKWKPTHSPTISADYGLHNAGLIDVLRAEIASLRSKMAEMEREYSIKFNQYARAKSELIELRAHAGMSADDLSAEEVYPPVFKSVPGSPNRTARRSTSISSQRSMTSEGGSHKPVPPLHLDAGSGSNSGAVPSSPNAGTFQHDEASIHSRSRSGSSSSSNTFRKEVPSRRISGGPFGLNALPPQHPPRP</sequence>
<dbReference type="PANTHER" id="PTHR15276">
    <property type="entry name" value="H4 D10S170 PROTEIN-RELATED"/>
    <property type="match status" value="1"/>
</dbReference>
<evidence type="ECO:0000256" key="2">
    <source>
        <dbReference type="SAM" id="MobiDB-lite"/>
    </source>
</evidence>
<feature type="transmembrane region" description="Helical" evidence="3">
    <location>
        <begin position="62"/>
        <end position="83"/>
    </location>
</feature>
<accession>A0A8H7Q5Y0</accession>
<dbReference type="OrthoDB" id="78858at2759"/>
<evidence type="ECO:0000313" key="5">
    <source>
        <dbReference type="Proteomes" id="UP000612746"/>
    </source>
</evidence>
<dbReference type="Proteomes" id="UP000612746">
    <property type="component" value="Unassembled WGS sequence"/>
</dbReference>
<gene>
    <name evidence="4" type="ORF">INT44_002796</name>
</gene>
<feature type="coiled-coil region" evidence="1">
    <location>
        <begin position="358"/>
        <end position="392"/>
    </location>
</feature>
<proteinExistence type="predicted"/>
<dbReference type="InterPro" id="IPR019152">
    <property type="entry name" value="DUF2046"/>
</dbReference>
<organism evidence="4 5">
    <name type="scientific">Umbelopsis vinacea</name>
    <dbReference type="NCBI Taxonomy" id="44442"/>
    <lineage>
        <taxon>Eukaryota</taxon>
        <taxon>Fungi</taxon>
        <taxon>Fungi incertae sedis</taxon>
        <taxon>Mucoromycota</taxon>
        <taxon>Mucoromycotina</taxon>
        <taxon>Umbelopsidomycetes</taxon>
        <taxon>Umbelopsidales</taxon>
        <taxon>Umbelopsidaceae</taxon>
        <taxon>Umbelopsis</taxon>
    </lineage>
</organism>